<comment type="caution">
    <text evidence="3">The sequence shown here is derived from an EMBL/GenBank/DDBJ whole genome shotgun (WGS) entry which is preliminary data.</text>
</comment>
<reference evidence="3 4" key="1">
    <citation type="submission" date="2019-07" db="EMBL/GenBank/DDBJ databases">
        <authorList>
            <person name="Huq M.A."/>
        </authorList>
    </citation>
    <scope>NUCLEOTIDE SEQUENCE [LARGE SCALE GENOMIC DNA]</scope>
    <source>
        <strain evidence="3 4">MAH-3</strain>
    </source>
</reference>
<organism evidence="3 4">
    <name type="scientific">Fluviicola chungangensis</name>
    <dbReference type="NCBI Taxonomy" id="2597671"/>
    <lineage>
        <taxon>Bacteria</taxon>
        <taxon>Pseudomonadati</taxon>
        <taxon>Bacteroidota</taxon>
        <taxon>Flavobacteriia</taxon>
        <taxon>Flavobacteriales</taxon>
        <taxon>Crocinitomicaceae</taxon>
        <taxon>Fluviicola</taxon>
    </lineage>
</organism>
<dbReference type="Pfam" id="PF13439">
    <property type="entry name" value="Glyco_transf_4"/>
    <property type="match status" value="1"/>
</dbReference>
<keyword evidence="4" id="KW-1185">Reference proteome</keyword>
<proteinExistence type="predicted"/>
<name>A0A556N068_9FLAO</name>
<dbReference type="InterPro" id="IPR050194">
    <property type="entry name" value="Glycosyltransferase_grp1"/>
</dbReference>
<evidence type="ECO:0000313" key="4">
    <source>
        <dbReference type="Proteomes" id="UP000316008"/>
    </source>
</evidence>
<dbReference type="RefSeq" id="WP_144332536.1">
    <property type="nucleotide sequence ID" value="NZ_VLPL01000003.1"/>
</dbReference>
<dbReference type="InterPro" id="IPR028098">
    <property type="entry name" value="Glyco_trans_4-like_N"/>
</dbReference>
<evidence type="ECO:0000259" key="2">
    <source>
        <dbReference type="Pfam" id="PF13439"/>
    </source>
</evidence>
<dbReference type="PANTHER" id="PTHR45947">
    <property type="entry name" value="SULFOQUINOVOSYL TRANSFERASE SQD2"/>
    <property type="match status" value="1"/>
</dbReference>
<feature type="domain" description="Glycosyl transferase family 1" evidence="1">
    <location>
        <begin position="194"/>
        <end position="359"/>
    </location>
</feature>
<evidence type="ECO:0000313" key="3">
    <source>
        <dbReference type="EMBL" id="TSJ45580.1"/>
    </source>
</evidence>
<feature type="domain" description="Glycosyltransferase subfamily 4-like N-terminal" evidence="2">
    <location>
        <begin position="59"/>
        <end position="183"/>
    </location>
</feature>
<dbReference type="OrthoDB" id="7560678at2"/>
<evidence type="ECO:0000259" key="1">
    <source>
        <dbReference type="Pfam" id="PF00534"/>
    </source>
</evidence>
<dbReference type="AlphaFoldDB" id="A0A556N068"/>
<dbReference type="SUPFAM" id="SSF53756">
    <property type="entry name" value="UDP-Glycosyltransferase/glycogen phosphorylase"/>
    <property type="match status" value="1"/>
</dbReference>
<keyword evidence="3" id="KW-0808">Transferase</keyword>
<dbReference type="Gene3D" id="3.40.50.2000">
    <property type="entry name" value="Glycogen Phosphorylase B"/>
    <property type="match status" value="2"/>
</dbReference>
<dbReference type="PANTHER" id="PTHR45947:SF3">
    <property type="entry name" value="SULFOQUINOVOSYL TRANSFERASE SQD2"/>
    <property type="match status" value="1"/>
</dbReference>
<gene>
    <name evidence="3" type="ORF">FO442_07440</name>
</gene>
<dbReference type="GO" id="GO:0016757">
    <property type="term" value="F:glycosyltransferase activity"/>
    <property type="evidence" value="ECO:0007669"/>
    <property type="project" value="InterPro"/>
</dbReference>
<accession>A0A556N068</accession>
<dbReference type="InterPro" id="IPR001296">
    <property type="entry name" value="Glyco_trans_1"/>
</dbReference>
<dbReference type="Proteomes" id="UP000316008">
    <property type="component" value="Unassembled WGS sequence"/>
</dbReference>
<sequence>MPKVLRIINRFNIGGPTYNATFLTKFISEDYETLLVGGLPEKDESDSLHIPENYGVNPLLIPEMKRIPNFRSDREAYRKIKQIIREFQPDIVHTHAAKAGALGRKAAKACGVPVIVHTFHGHVFHSYFGRTKTWIYKVIERRLAKISTGIVAISPMQKEELSAVHGICSPDKIKVIPLGFDLSKFQENLPEKRMETRQKWNLGDEEIAVAIVGRLAPIKNHVLFLDVIQLLAAKGIKARYFIVGDGQEKASIEQRAKELEDTYGVKVELTSWIIDIATFNAGMDIICLSSDNEGTPVSLIEAQASGIPVISTDVGGVKDILAEGETGFVVPKNDAKSFGEKLQLLIENKEIRSKMSQNGWNFVRDKFHYTTLVKNMEDYYAELIEKTRKNAK</sequence>
<dbReference type="EMBL" id="VLPL01000003">
    <property type="protein sequence ID" value="TSJ45580.1"/>
    <property type="molecule type" value="Genomic_DNA"/>
</dbReference>
<dbReference type="Pfam" id="PF00534">
    <property type="entry name" value="Glycos_transf_1"/>
    <property type="match status" value="1"/>
</dbReference>
<protein>
    <submittedName>
        <fullName evidence="3">Glycosyltransferase family 4 protein</fullName>
    </submittedName>
</protein>